<dbReference type="AlphaFoldDB" id="A0A7X5R2W4"/>
<sequence length="122" mass="13022">MRKTGYVSLSPEGASDLSGPADNLLWVGGTVTLKPDVLWFAANRLNRLLLAAFTGLKGGPHLDFGVGLDAALDIWIHPTSVKKTVVIRLSDGLTVGIRCRGAQDLADAIAAQRQRLSSQNRT</sequence>
<organism evidence="1 2">
    <name type="scientific">Lysinibacter cavernae</name>
    <dbReference type="NCBI Taxonomy" id="1640652"/>
    <lineage>
        <taxon>Bacteria</taxon>
        <taxon>Bacillati</taxon>
        <taxon>Actinomycetota</taxon>
        <taxon>Actinomycetes</taxon>
        <taxon>Micrococcales</taxon>
        <taxon>Microbacteriaceae</taxon>
        <taxon>Lysinibacter</taxon>
    </lineage>
</organism>
<dbReference type="Proteomes" id="UP000541033">
    <property type="component" value="Unassembled WGS sequence"/>
</dbReference>
<evidence type="ECO:0000313" key="2">
    <source>
        <dbReference type="Proteomes" id="UP000541033"/>
    </source>
</evidence>
<proteinExistence type="predicted"/>
<accession>A0A7X5R2W4</accession>
<protein>
    <submittedName>
        <fullName evidence="1">Uncharacterized protein</fullName>
    </submittedName>
</protein>
<evidence type="ECO:0000313" key="1">
    <source>
        <dbReference type="EMBL" id="NIH54675.1"/>
    </source>
</evidence>
<comment type="caution">
    <text evidence="1">The sequence shown here is derived from an EMBL/GenBank/DDBJ whole genome shotgun (WGS) entry which is preliminary data.</text>
</comment>
<dbReference type="RefSeq" id="WP_167151165.1">
    <property type="nucleotide sequence ID" value="NZ_JAAMOX010000002.1"/>
</dbReference>
<reference evidence="1 2" key="1">
    <citation type="submission" date="2020-02" db="EMBL/GenBank/DDBJ databases">
        <title>Sequencing the genomes of 1000 actinobacteria strains.</title>
        <authorList>
            <person name="Klenk H.-P."/>
        </authorList>
    </citation>
    <scope>NUCLEOTIDE SEQUENCE [LARGE SCALE GENOMIC DNA]</scope>
    <source>
        <strain evidence="1 2">DSM 27960</strain>
    </source>
</reference>
<dbReference type="EMBL" id="JAAMOX010000002">
    <property type="protein sequence ID" value="NIH54675.1"/>
    <property type="molecule type" value="Genomic_DNA"/>
</dbReference>
<gene>
    <name evidence="1" type="ORF">FHX76_002571</name>
</gene>
<keyword evidence="2" id="KW-1185">Reference proteome</keyword>
<name>A0A7X5R2W4_9MICO</name>